<dbReference type="InterPro" id="IPR000182">
    <property type="entry name" value="GNAT_dom"/>
</dbReference>
<dbReference type="SUPFAM" id="SSF55729">
    <property type="entry name" value="Acyl-CoA N-acyltransferases (Nat)"/>
    <property type="match status" value="1"/>
</dbReference>
<evidence type="ECO:0000259" key="1">
    <source>
        <dbReference type="PROSITE" id="PS51186"/>
    </source>
</evidence>
<dbReference type="Proteomes" id="UP000035996">
    <property type="component" value="Unassembled WGS sequence"/>
</dbReference>
<dbReference type="InterPro" id="IPR016181">
    <property type="entry name" value="Acyl_CoA_acyltransferase"/>
</dbReference>
<evidence type="ECO:0000313" key="2">
    <source>
        <dbReference type="EMBL" id="KMM39028.1"/>
    </source>
</evidence>
<dbReference type="OrthoDB" id="65897at2"/>
<sequence>MILLKPMSDFDFHQFLDFSIDSYAEEKVKAGNWKENEAYEKSKQEFNRLLPDGHHTTDHLLYSIIDTESDAKVGSLWVHCKVEDKEAFIYEFAVDEDHQGKGYGTRAIQELEQILQDQGMNGLSLHVFGHNKKAIRLYERLGFETTNINMKKSF</sequence>
<dbReference type="InterPro" id="IPR052829">
    <property type="entry name" value="N-acetyltransferase_domain"/>
</dbReference>
<dbReference type="Gene3D" id="3.40.630.30">
    <property type="match status" value="1"/>
</dbReference>
<dbReference type="PANTHER" id="PTHR43259:SF1">
    <property type="entry name" value="N-ACETYLTRANSFERASE DOMAIN-CONTAINING PROTEIN"/>
    <property type="match status" value="1"/>
</dbReference>
<feature type="domain" description="N-acetyltransferase" evidence="1">
    <location>
        <begin position="2"/>
        <end position="154"/>
    </location>
</feature>
<comment type="caution">
    <text evidence="2">The sequence shown here is derived from an EMBL/GenBank/DDBJ whole genome shotgun (WGS) entry which is preliminary data.</text>
</comment>
<keyword evidence="3" id="KW-1185">Reference proteome</keyword>
<protein>
    <recommendedName>
        <fullName evidence="1">N-acetyltransferase domain-containing protein</fullName>
    </recommendedName>
</protein>
<dbReference type="PROSITE" id="PS51186">
    <property type="entry name" value="GNAT"/>
    <property type="match status" value="1"/>
</dbReference>
<name>A0A0J6D147_9BACL</name>
<gene>
    <name evidence="2" type="ORF">AB986_07275</name>
</gene>
<dbReference type="STRING" id="157733.AB986_07275"/>
<dbReference type="GO" id="GO:0016747">
    <property type="term" value="F:acyltransferase activity, transferring groups other than amino-acyl groups"/>
    <property type="evidence" value="ECO:0007669"/>
    <property type="project" value="InterPro"/>
</dbReference>
<evidence type="ECO:0000313" key="3">
    <source>
        <dbReference type="Proteomes" id="UP000035996"/>
    </source>
</evidence>
<dbReference type="RefSeq" id="WP_048310198.1">
    <property type="nucleotide sequence ID" value="NZ_CP119526.1"/>
</dbReference>
<dbReference type="CDD" id="cd04301">
    <property type="entry name" value="NAT_SF"/>
    <property type="match status" value="1"/>
</dbReference>
<organism evidence="2 3">
    <name type="scientific">Guptibacillus hwajinpoensis</name>
    <dbReference type="NCBI Taxonomy" id="208199"/>
    <lineage>
        <taxon>Bacteria</taxon>
        <taxon>Bacillati</taxon>
        <taxon>Bacillota</taxon>
        <taxon>Bacilli</taxon>
        <taxon>Bacillales</taxon>
        <taxon>Guptibacillaceae</taxon>
        <taxon>Guptibacillus</taxon>
    </lineage>
</organism>
<dbReference type="AlphaFoldDB" id="A0A0J6D147"/>
<proteinExistence type="predicted"/>
<dbReference type="EMBL" id="LELK01000001">
    <property type="protein sequence ID" value="KMM39028.1"/>
    <property type="molecule type" value="Genomic_DNA"/>
</dbReference>
<reference evidence="2" key="1">
    <citation type="submission" date="2015-06" db="EMBL/GenBank/DDBJ databases">
        <authorList>
            <person name="Liu B."/>
            <person name="Wang J."/>
            <person name="Zhu Y."/>
            <person name="Liu G."/>
            <person name="Chen Q."/>
            <person name="Zheng C."/>
            <person name="Che J."/>
            <person name="Ge C."/>
            <person name="Shi H."/>
            <person name="Pan Z."/>
            <person name="Liu X."/>
        </authorList>
    </citation>
    <scope>NUCLEOTIDE SEQUENCE [LARGE SCALE GENOMIC DNA]</scope>
    <source>
        <strain evidence="2">DSM 16346</strain>
    </source>
</reference>
<dbReference type="PATRIC" id="fig|157733.3.peg.3720"/>
<dbReference type="PANTHER" id="PTHR43259">
    <property type="entry name" value="SPT10P"/>
    <property type="match status" value="1"/>
</dbReference>
<dbReference type="Pfam" id="PF00583">
    <property type="entry name" value="Acetyltransf_1"/>
    <property type="match status" value="1"/>
</dbReference>
<accession>A0A0J6D147</accession>